<dbReference type="InterPro" id="IPR008258">
    <property type="entry name" value="Transglycosylase_SLT_dom_1"/>
</dbReference>
<accession>A0A0C2SRN3</accession>
<dbReference type="InterPro" id="IPR023346">
    <property type="entry name" value="Lysozyme-like_dom_sf"/>
</dbReference>
<evidence type="ECO:0000256" key="2">
    <source>
        <dbReference type="SAM" id="SignalP"/>
    </source>
</evidence>
<dbReference type="GO" id="GO:0016787">
    <property type="term" value="F:hydrolase activity"/>
    <property type="evidence" value="ECO:0007669"/>
    <property type="project" value="UniProtKB-KW"/>
</dbReference>
<reference evidence="4 5" key="1">
    <citation type="submission" date="2014-04" db="EMBL/GenBank/DDBJ databases">
        <title>Evolutionary Origins and Diversification of the Mycorrhizal Mutualists.</title>
        <authorList>
            <consortium name="DOE Joint Genome Institute"/>
            <consortium name="Mycorrhizal Genomics Consortium"/>
            <person name="Kohler A."/>
            <person name="Kuo A."/>
            <person name="Nagy L.G."/>
            <person name="Floudas D."/>
            <person name="Copeland A."/>
            <person name="Barry K.W."/>
            <person name="Cichocki N."/>
            <person name="Veneault-Fourrey C."/>
            <person name="LaButti K."/>
            <person name="Lindquist E.A."/>
            <person name="Lipzen A."/>
            <person name="Lundell T."/>
            <person name="Morin E."/>
            <person name="Murat C."/>
            <person name="Riley R."/>
            <person name="Ohm R."/>
            <person name="Sun H."/>
            <person name="Tunlid A."/>
            <person name="Henrissat B."/>
            <person name="Grigoriev I.V."/>
            <person name="Hibbett D.S."/>
            <person name="Martin F."/>
        </authorList>
    </citation>
    <scope>NUCLEOTIDE SEQUENCE [LARGE SCALE GENOMIC DNA]</scope>
    <source>
        <strain evidence="4 5">Koide BX008</strain>
    </source>
</reference>
<sequence>MRPYTLLFPVLAALTTISAAFPYDASHGAAARHSHIARRGQFNHTQDLTKRCKPGQGGPHNPTSSSSSSGNKAANTHSPAPPNASPAPTHNNNAQNTGGIIHVSSSSCGPTGATAKTSATTGPNGSIDWLNCGINGGGWSPPYVRATDVVAQDLNAALSSPNSAFKACAPYVYLFQKYGNMFNIPPIMLASFAMQESTCNPHAVGGAGEQGLMQISRDKCGGAPGGNCQDPDYNVHTGAQFFSQTLNDNGGNLLLAIGTYNGWYNGLTFGEATAAAKTNCCPCQNNLDYLHQFLNGWMQNIDARDTTPPLGKYFNLNVCF</sequence>
<dbReference type="Proteomes" id="UP000054549">
    <property type="component" value="Unassembled WGS sequence"/>
</dbReference>
<feature type="chain" id="PRO_5002155576" evidence="2">
    <location>
        <begin position="21"/>
        <end position="320"/>
    </location>
</feature>
<gene>
    <name evidence="4" type="ORF">M378DRAFT_1033710</name>
</gene>
<feature type="region of interest" description="Disordered" evidence="1">
    <location>
        <begin position="48"/>
        <end position="105"/>
    </location>
</feature>
<dbReference type="HOGENOM" id="CLU_051871_1_0_1"/>
<dbReference type="Gene3D" id="1.10.530.10">
    <property type="match status" value="1"/>
</dbReference>
<protein>
    <submittedName>
        <fullName evidence="4">Glycoside hydrolase family 23 protein</fullName>
    </submittedName>
</protein>
<dbReference type="SUPFAM" id="SSF53955">
    <property type="entry name" value="Lysozyme-like"/>
    <property type="match status" value="1"/>
</dbReference>
<dbReference type="AlphaFoldDB" id="A0A0C2SRN3"/>
<name>A0A0C2SRN3_AMAMK</name>
<evidence type="ECO:0000259" key="3">
    <source>
        <dbReference type="Pfam" id="PF01464"/>
    </source>
</evidence>
<evidence type="ECO:0000256" key="1">
    <source>
        <dbReference type="SAM" id="MobiDB-lite"/>
    </source>
</evidence>
<keyword evidence="2" id="KW-0732">Signal</keyword>
<evidence type="ECO:0000313" key="5">
    <source>
        <dbReference type="Proteomes" id="UP000054549"/>
    </source>
</evidence>
<dbReference type="Pfam" id="PF01464">
    <property type="entry name" value="SLT"/>
    <property type="match status" value="1"/>
</dbReference>
<keyword evidence="5" id="KW-1185">Reference proteome</keyword>
<evidence type="ECO:0000313" key="4">
    <source>
        <dbReference type="EMBL" id="KIL65975.1"/>
    </source>
</evidence>
<feature type="compositionally biased region" description="Polar residues" evidence="1">
    <location>
        <begin position="95"/>
        <end position="105"/>
    </location>
</feature>
<proteinExistence type="predicted"/>
<dbReference type="EMBL" id="KN818239">
    <property type="protein sequence ID" value="KIL65975.1"/>
    <property type="molecule type" value="Genomic_DNA"/>
</dbReference>
<keyword evidence="4" id="KW-0378">Hydrolase</keyword>
<dbReference type="OrthoDB" id="2537480at2759"/>
<organism evidence="4 5">
    <name type="scientific">Amanita muscaria (strain Koide BX008)</name>
    <dbReference type="NCBI Taxonomy" id="946122"/>
    <lineage>
        <taxon>Eukaryota</taxon>
        <taxon>Fungi</taxon>
        <taxon>Dikarya</taxon>
        <taxon>Basidiomycota</taxon>
        <taxon>Agaricomycotina</taxon>
        <taxon>Agaricomycetes</taxon>
        <taxon>Agaricomycetidae</taxon>
        <taxon>Agaricales</taxon>
        <taxon>Pluteineae</taxon>
        <taxon>Amanitaceae</taxon>
        <taxon>Amanita</taxon>
    </lineage>
</organism>
<feature type="domain" description="Transglycosylase SLT" evidence="3">
    <location>
        <begin position="174"/>
        <end position="262"/>
    </location>
</feature>
<dbReference type="InParanoid" id="A0A0C2SRN3"/>
<feature type="compositionally biased region" description="Low complexity" evidence="1">
    <location>
        <begin position="64"/>
        <end position="78"/>
    </location>
</feature>
<feature type="signal peptide" evidence="2">
    <location>
        <begin position="1"/>
        <end position="20"/>
    </location>
</feature>